<organism evidence="1 2">
    <name type="scientific">Neophaeococcomyces mojaviensis</name>
    <dbReference type="NCBI Taxonomy" id="3383035"/>
    <lineage>
        <taxon>Eukaryota</taxon>
        <taxon>Fungi</taxon>
        <taxon>Dikarya</taxon>
        <taxon>Ascomycota</taxon>
        <taxon>Pezizomycotina</taxon>
        <taxon>Eurotiomycetes</taxon>
        <taxon>Chaetothyriomycetidae</taxon>
        <taxon>Chaetothyriales</taxon>
        <taxon>Chaetothyriales incertae sedis</taxon>
        <taxon>Neophaeococcomyces</taxon>
    </lineage>
</organism>
<dbReference type="EMBL" id="JAPDRQ010000112">
    <property type="protein sequence ID" value="KAJ9654793.1"/>
    <property type="molecule type" value="Genomic_DNA"/>
</dbReference>
<keyword evidence="2" id="KW-1185">Reference proteome</keyword>
<evidence type="ECO:0000313" key="2">
    <source>
        <dbReference type="Proteomes" id="UP001172386"/>
    </source>
</evidence>
<gene>
    <name evidence="1" type="ORF">H2198_006232</name>
</gene>
<protein>
    <submittedName>
        <fullName evidence="1">Uncharacterized protein</fullName>
    </submittedName>
</protein>
<sequence>MPPFQPRLPTHSEIINFLETFLPPQVGSFDVPFLYHTPRHPSYNPARSLVSRIVFSITPTAGVYTALNHNATQRPVVCFLHRPWALDRRSVKHGSLILASHQSFDAHLTVGWNVELARRLGANVDFALCIQGYKDNSDRKIGLVAKLATPRLLSSLAEMIRTEFAGAGELFAHFAPSEAAVADAEVGVLAIMNAFHPEEVERVLATAQLAGWIDHLNDGRRVLYLTGAARQYGLDAAAKVNMPTVCVGHRACEEWGMRHLAQETRVRWPELEVVEVLEEEEPPKPRPDRKEQLQTATKTEEGNKKDVGKQIPGGA</sequence>
<reference evidence="1" key="1">
    <citation type="submission" date="2022-10" db="EMBL/GenBank/DDBJ databases">
        <title>Culturing micro-colonial fungi from biological soil crusts in the Mojave desert and describing Neophaeococcomyces mojavensis, and introducing the new genera and species Taxawa tesnikishii.</title>
        <authorList>
            <person name="Kurbessoian T."/>
            <person name="Stajich J.E."/>
        </authorList>
    </citation>
    <scope>NUCLEOTIDE SEQUENCE</scope>
    <source>
        <strain evidence="1">JES_112</strain>
    </source>
</reference>
<accession>A0ACC3A416</accession>
<name>A0ACC3A416_9EURO</name>
<dbReference type="Proteomes" id="UP001172386">
    <property type="component" value="Unassembled WGS sequence"/>
</dbReference>
<evidence type="ECO:0000313" key="1">
    <source>
        <dbReference type="EMBL" id="KAJ9654793.1"/>
    </source>
</evidence>
<proteinExistence type="predicted"/>
<comment type="caution">
    <text evidence="1">The sequence shown here is derived from an EMBL/GenBank/DDBJ whole genome shotgun (WGS) entry which is preliminary data.</text>
</comment>